<comment type="caution">
    <text evidence="1">The sequence shown here is derived from an EMBL/GenBank/DDBJ whole genome shotgun (WGS) entry which is preliminary data.</text>
</comment>
<sequence length="48" mass="4956">MAPRDAELPGYGVSGAEFQGAEVSGTEFQSAEFPACEMAHPLNGLSAQ</sequence>
<name>A0A5C6CLG2_9BACT</name>
<accession>A0A5C6CLG2</accession>
<organism evidence="1 2">
    <name type="scientific">Novipirellula galeiformis</name>
    <dbReference type="NCBI Taxonomy" id="2528004"/>
    <lineage>
        <taxon>Bacteria</taxon>
        <taxon>Pseudomonadati</taxon>
        <taxon>Planctomycetota</taxon>
        <taxon>Planctomycetia</taxon>
        <taxon>Pirellulales</taxon>
        <taxon>Pirellulaceae</taxon>
        <taxon>Novipirellula</taxon>
    </lineage>
</organism>
<keyword evidence="2" id="KW-1185">Reference proteome</keyword>
<proteinExistence type="predicted"/>
<dbReference type="AlphaFoldDB" id="A0A5C6CLG2"/>
<gene>
    <name evidence="1" type="ORF">Pla52o_12120</name>
</gene>
<dbReference type="Proteomes" id="UP000316304">
    <property type="component" value="Unassembled WGS sequence"/>
</dbReference>
<dbReference type="EMBL" id="SJPT01000002">
    <property type="protein sequence ID" value="TWU24915.1"/>
    <property type="molecule type" value="Genomic_DNA"/>
</dbReference>
<protein>
    <submittedName>
        <fullName evidence="1">Uncharacterized protein</fullName>
    </submittedName>
</protein>
<evidence type="ECO:0000313" key="1">
    <source>
        <dbReference type="EMBL" id="TWU24915.1"/>
    </source>
</evidence>
<evidence type="ECO:0000313" key="2">
    <source>
        <dbReference type="Proteomes" id="UP000316304"/>
    </source>
</evidence>
<reference evidence="1 2" key="1">
    <citation type="submission" date="2019-02" db="EMBL/GenBank/DDBJ databases">
        <title>Deep-cultivation of Planctomycetes and their phenomic and genomic characterization uncovers novel biology.</title>
        <authorList>
            <person name="Wiegand S."/>
            <person name="Jogler M."/>
            <person name="Boedeker C."/>
            <person name="Pinto D."/>
            <person name="Vollmers J."/>
            <person name="Rivas-Marin E."/>
            <person name="Kohn T."/>
            <person name="Peeters S.H."/>
            <person name="Heuer A."/>
            <person name="Rast P."/>
            <person name="Oberbeckmann S."/>
            <person name="Bunk B."/>
            <person name="Jeske O."/>
            <person name="Meyerdierks A."/>
            <person name="Storesund J.E."/>
            <person name="Kallscheuer N."/>
            <person name="Luecker S."/>
            <person name="Lage O.M."/>
            <person name="Pohl T."/>
            <person name="Merkel B.J."/>
            <person name="Hornburger P."/>
            <person name="Mueller R.-W."/>
            <person name="Bruemmer F."/>
            <person name="Labrenz M."/>
            <person name="Spormann A.M."/>
            <person name="Op Den Camp H."/>
            <person name="Overmann J."/>
            <person name="Amann R."/>
            <person name="Jetten M.S.M."/>
            <person name="Mascher T."/>
            <person name="Medema M.H."/>
            <person name="Devos D.P."/>
            <person name="Kaster A.-K."/>
            <person name="Ovreas L."/>
            <person name="Rohde M."/>
            <person name="Galperin M.Y."/>
            <person name="Jogler C."/>
        </authorList>
    </citation>
    <scope>NUCLEOTIDE SEQUENCE [LARGE SCALE GENOMIC DNA]</scope>
    <source>
        <strain evidence="1 2">Pla52o</strain>
    </source>
</reference>